<dbReference type="Gene3D" id="1.25.40.10">
    <property type="entry name" value="Tetratricopeptide repeat domain"/>
    <property type="match status" value="1"/>
</dbReference>
<evidence type="ECO:0000313" key="11">
    <source>
        <dbReference type="Proteomes" id="UP001154078"/>
    </source>
</evidence>
<keyword evidence="9" id="KW-0812">Transmembrane</keyword>
<dbReference type="Proteomes" id="UP001154078">
    <property type="component" value="Chromosome 11"/>
</dbReference>
<evidence type="ECO:0000256" key="6">
    <source>
        <dbReference type="ARBA" id="ARBA00023212"/>
    </source>
</evidence>
<keyword evidence="4" id="KW-0677">Repeat</keyword>
<reference evidence="10" key="1">
    <citation type="submission" date="2021-12" db="EMBL/GenBank/DDBJ databases">
        <authorList>
            <person name="King R."/>
        </authorList>
    </citation>
    <scope>NUCLEOTIDE SEQUENCE</scope>
</reference>
<keyword evidence="6" id="KW-0206">Cytoskeleton</keyword>
<protein>
    <recommendedName>
        <fullName evidence="7">Regulator of microtubule dynamics protein 1</fullName>
    </recommendedName>
    <alternativeName>
        <fullName evidence="8">Protein FAM82B</fullName>
    </alternativeName>
</protein>
<evidence type="ECO:0000256" key="1">
    <source>
        <dbReference type="ARBA" id="ARBA00004245"/>
    </source>
</evidence>
<dbReference type="InterPro" id="IPR011990">
    <property type="entry name" value="TPR-like_helical_dom_sf"/>
</dbReference>
<dbReference type="SUPFAM" id="SSF48452">
    <property type="entry name" value="TPR-like"/>
    <property type="match status" value="1"/>
</dbReference>
<evidence type="ECO:0000256" key="7">
    <source>
        <dbReference type="ARBA" id="ARBA00039966"/>
    </source>
</evidence>
<dbReference type="AlphaFoldDB" id="A0A9P0AW56"/>
<keyword evidence="3" id="KW-0963">Cytoplasm</keyword>
<evidence type="ECO:0000313" key="10">
    <source>
        <dbReference type="EMBL" id="CAH0549787.1"/>
    </source>
</evidence>
<dbReference type="GO" id="GO:0005876">
    <property type="term" value="C:spindle microtubule"/>
    <property type="evidence" value="ECO:0007669"/>
    <property type="project" value="TreeGrafter"/>
</dbReference>
<evidence type="ECO:0000256" key="3">
    <source>
        <dbReference type="ARBA" id="ARBA00022490"/>
    </source>
</evidence>
<evidence type="ECO:0000256" key="2">
    <source>
        <dbReference type="ARBA" id="ARBA00011375"/>
    </source>
</evidence>
<keyword evidence="9" id="KW-1133">Transmembrane helix</keyword>
<dbReference type="GO" id="GO:0005739">
    <property type="term" value="C:mitochondrion"/>
    <property type="evidence" value="ECO:0007669"/>
    <property type="project" value="TreeGrafter"/>
</dbReference>
<keyword evidence="5" id="KW-0802">TPR repeat</keyword>
<accession>A0A9P0AW56</accession>
<dbReference type="GO" id="GO:0097431">
    <property type="term" value="C:mitotic spindle pole"/>
    <property type="evidence" value="ECO:0007669"/>
    <property type="project" value="TreeGrafter"/>
</dbReference>
<organism evidence="10 11">
    <name type="scientific">Brassicogethes aeneus</name>
    <name type="common">Rape pollen beetle</name>
    <name type="synonym">Meligethes aeneus</name>
    <dbReference type="NCBI Taxonomy" id="1431903"/>
    <lineage>
        <taxon>Eukaryota</taxon>
        <taxon>Metazoa</taxon>
        <taxon>Ecdysozoa</taxon>
        <taxon>Arthropoda</taxon>
        <taxon>Hexapoda</taxon>
        <taxon>Insecta</taxon>
        <taxon>Pterygota</taxon>
        <taxon>Neoptera</taxon>
        <taxon>Endopterygota</taxon>
        <taxon>Coleoptera</taxon>
        <taxon>Polyphaga</taxon>
        <taxon>Cucujiformia</taxon>
        <taxon>Nitidulidae</taxon>
        <taxon>Meligethinae</taxon>
        <taxon>Brassicogethes</taxon>
    </lineage>
</organism>
<evidence type="ECO:0000256" key="4">
    <source>
        <dbReference type="ARBA" id="ARBA00022737"/>
    </source>
</evidence>
<dbReference type="OrthoDB" id="512473at2759"/>
<name>A0A9P0AW56_BRAAE</name>
<dbReference type="PANTHER" id="PTHR16056:SF16">
    <property type="entry name" value="REGULATOR OF MICROTUBULE DYNAMICS PROTEIN 1"/>
    <property type="match status" value="1"/>
</dbReference>
<dbReference type="InterPro" id="IPR049039">
    <property type="entry name" value="RMD1-3_a_helical_rpt"/>
</dbReference>
<comment type="subunit">
    <text evidence="2">Interacts with microtubules.</text>
</comment>
<sequence length="353" mass="40428">MPITNNLNAFLGAAMLGVISAAGMFLVEHYRQERRRYEMAKDMARMDKELSIVKKDLQDLMNKKRERTLKSRKSRKANSIISSSTNDDYLSASNMDSSDLEFYDVSEDELDNNSTVNLDSVLADIDRKSNEEVVEELNSCLVKLQDLCLEHPGNAELLWRIGKCHYKLLEKSEDKEFIQQQLKKGLDACTKALELAPDSGDAHKWTAILIGARSDYVPMKERIADSHLFKLHVDMALRHLPNDSTLHHMLGRFSYEVAGLKWYERKVASTLFATPPNATFEEALEHFMECEKLSNHDWKENKLFVAKCKVAQGEYKEAVTWLDEAKACKQGDCMDDKIDKEVNALLAKYNSYR</sequence>
<dbReference type="Pfam" id="PF21033">
    <property type="entry name" value="RMD1-3"/>
    <property type="match status" value="1"/>
</dbReference>
<keyword evidence="9" id="KW-0472">Membrane</keyword>
<dbReference type="EMBL" id="OV121142">
    <property type="protein sequence ID" value="CAH0549787.1"/>
    <property type="molecule type" value="Genomic_DNA"/>
</dbReference>
<evidence type="ECO:0000256" key="9">
    <source>
        <dbReference type="SAM" id="Phobius"/>
    </source>
</evidence>
<comment type="subcellular location">
    <subcellularLocation>
        <location evidence="1">Cytoplasm</location>
        <location evidence="1">Cytoskeleton</location>
    </subcellularLocation>
</comment>
<gene>
    <name evidence="10" type="ORF">MELIAE_LOCUS2823</name>
</gene>
<evidence type="ECO:0000256" key="8">
    <source>
        <dbReference type="ARBA" id="ARBA00041958"/>
    </source>
</evidence>
<proteinExistence type="predicted"/>
<evidence type="ECO:0000256" key="5">
    <source>
        <dbReference type="ARBA" id="ARBA00022803"/>
    </source>
</evidence>
<dbReference type="PANTHER" id="PTHR16056">
    <property type="entry name" value="REGULATOR OF MICROTUBULE DYNAMICS PROTEIN"/>
    <property type="match status" value="1"/>
</dbReference>
<dbReference type="GO" id="GO:0008017">
    <property type="term" value="F:microtubule binding"/>
    <property type="evidence" value="ECO:0007669"/>
    <property type="project" value="TreeGrafter"/>
</dbReference>
<keyword evidence="11" id="KW-1185">Reference proteome</keyword>
<feature type="transmembrane region" description="Helical" evidence="9">
    <location>
        <begin position="6"/>
        <end position="27"/>
    </location>
</feature>